<evidence type="ECO:0000256" key="2">
    <source>
        <dbReference type="ARBA" id="ARBA00022729"/>
    </source>
</evidence>
<dbReference type="AlphaFoldDB" id="A0A385SLZ6"/>
<comment type="subcellular location">
    <subcellularLocation>
        <location evidence="1">Secreted</location>
    </subcellularLocation>
</comment>
<evidence type="ECO:0000313" key="5">
    <source>
        <dbReference type="Proteomes" id="UP000266183"/>
    </source>
</evidence>
<keyword evidence="5" id="KW-1185">Reference proteome</keyword>
<reference evidence="5" key="1">
    <citation type="submission" date="2018-09" db="EMBL/GenBank/DDBJ databases">
        <title>Chryseolinea sp. KIS68-18 isolated from soil.</title>
        <authorList>
            <person name="Weon H.-Y."/>
            <person name="Kwon S.-W."/>
            <person name="Lee S.A."/>
        </authorList>
    </citation>
    <scope>NUCLEOTIDE SEQUENCE [LARGE SCALE GENOMIC DNA]</scope>
    <source>
        <strain evidence="5">KIS68-18</strain>
    </source>
</reference>
<dbReference type="Pfam" id="PF01522">
    <property type="entry name" value="Polysacc_deac_1"/>
    <property type="match status" value="1"/>
</dbReference>
<dbReference type="PANTHER" id="PTHR34216:SF3">
    <property type="entry name" value="POLY-BETA-1,6-N-ACETYL-D-GLUCOSAMINE N-DEACETYLASE"/>
    <property type="match status" value="1"/>
</dbReference>
<dbReference type="GO" id="GO:0016810">
    <property type="term" value="F:hydrolase activity, acting on carbon-nitrogen (but not peptide) bonds"/>
    <property type="evidence" value="ECO:0007669"/>
    <property type="project" value="InterPro"/>
</dbReference>
<gene>
    <name evidence="4" type="ORF">D4L85_13330</name>
</gene>
<dbReference type="OrthoDB" id="9778320at2"/>
<name>A0A385SLZ6_9BACT</name>
<dbReference type="InterPro" id="IPR002509">
    <property type="entry name" value="NODB_dom"/>
</dbReference>
<proteinExistence type="predicted"/>
<dbReference type="InterPro" id="IPR011330">
    <property type="entry name" value="Glyco_hydro/deAcase_b/a-brl"/>
</dbReference>
<evidence type="ECO:0000259" key="3">
    <source>
        <dbReference type="PROSITE" id="PS51677"/>
    </source>
</evidence>
<sequence length="318" mass="36019">MIKFRSLLVFLLVFLLFSCGGDVDPLFVRVRITKFPENKTAALSITFDDGCPSVFTKIIPLLDQYNLKGTFLIIARAASERQEWDKWNALIANGHEVGNHSMTHSYYLGTIEDNAILEREIDSSYFVLASHLSKPPFSFGHPFHSTSPQADNIVFKHHFATKISPQGFCHMVPLYNGPSFKEELKEGIEKRKWIVTTAHGIDDCFAPITYEVLQNVVQTVVASRNDLYIDTFENLSKYKIERKNTEVRITGSADNFTVTLINDLPEIFNVPLTLAIPNLSADQPEIVPLKGKIWSTRTDKRNTYVTVDPEGSFSVKRK</sequence>
<dbReference type="SUPFAM" id="SSF88713">
    <property type="entry name" value="Glycoside hydrolase/deacetylase"/>
    <property type="match status" value="1"/>
</dbReference>
<dbReference type="PANTHER" id="PTHR34216">
    <property type="match status" value="1"/>
</dbReference>
<dbReference type="KEGG" id="chk:D4L85_13330"/>
<dbReference type="Gene3D" id="3.20.20.370">
    <property type="entry name" value="Glycoside hydrolase/deacetylase"/>
    <property type="match status" value="1"/>
</dbReference>
<evidence type="ECO:0000313" key="4">
    <source>
        <dbReference type="EMBL" id="AYB31496.1"/>
    </source>
</evidence>
<feature type="domain" description="NodB homology" evidence="3">
    <location>
        <begin position="41"/>
        <end position="318"/>
    </location>
</feature>
<accession>A0A385SLZ6</accession>
<protein>
    <recommendedName>
        <fullName evidence="3">NodB homology domain-containing protein</fullName>
    </recommendedName>
</protein>
<dbReference type="GO" id="GO:0005576">
    <property type="term" value="C:extracellular region"/>
    <property type="evidence" value="ECO:0007669"/>
    <property type="project" value="UniProtKB-SubCell"/>
</dbReference>
<organism evidence="4 5">
    <name type="scientific">Chryseolinea soli</name>
    <dbReference type="NCBI Taxonomy" id="2321403"/>
    <lineage>
        <taxon>Bacteria</taxon>
        <taxon>Pseudomonadati</taxon>
        <taxon>Bacteroidota</taxon>
        <taxon>Cytophagia</taxon>
        <taxon>Cytophagales</taxon>
        <taxon>Fulvivirgaceae</taxon>
        <taxon>Chryseolinea</taxon>
    </lineage>
</organism>
<evidence type="ECO:0000256" key="1">
    <source>
        <dbReference type="ARBA" id="ARBA00004613"/>
    </source>
</evidence>
<dbReference type="Proteomes" id="UP000266183">
    <property type="component" value="Chromosome"/>
</dbReference>
<dbReference type="PROSITE" id="PS51677">
    <property type="entry name" value="NODB"/>
    <property type="match status" value="1"/>
</dbReference>
<dbReference type="EMBL" id="CP032382">
    <property type="protein sequence ID" value="AYB31496.1"/>
    <property type="molecule type" value="Genomic_DNA"/>
</dbReference>
<keyword evidence="2" id="KW-0732">Signal</keyword>
<dbReference type="InterPro" id="IPR051398">
    <property type="entry name" value="Polysacch_Deacetylase"/>
</dbReference>
<dbReference type="GO" id="GO:0005975">
    <property type="term" value="P:carbohydrate metabolic process"/>
    <property type="evidence" value="ECO:0007669"/>
    <property type="project" value="InterPro"/>
</dbReference>
<dbReference type="PROSITE" id="PS51257">
    <property type="entry name" value="PROKAR_LIPOPROTEIN"/>
    <property type="match status" value="1"/>
</dbReference>
<dbReference type="RefSeq" id="WP_119754767.1">
    <property type="nucleotide sequence ID" value="NZ_CP032382.1"/>
</dbReference>